<dbReference type="Pfam" id="PF00657">
    <property type="entry name" value="Lipase_GDSL"/>
    <property type="match status" value="1"/>
</dbReference>
<keyword evidence="6" id="KW-1185">Reference proteome</keyword>
<dbReference type="RefSeq" id="XP_022090693.1">
    <property type="nucleotide sequence ID" value="XM_022235001.1"/>
</dbReference>
<evidence type="ECO:0000256" key="3">
    <source>
        <dbReference type="ARBA" id="ARBA00025755"/>
    </source>
</evidence>
<dbReference type="SUPFAM" id="SSF52266">
    <property type="entry name" value="SGNH hydrolase"/>
    <property type="match status" value="1"/>
</dbReference>
<feature type="signal peptide" evidence="5">
    <location>
        <begin position="1"/>
        <end position="23"/>
    </location>
</feature>
<dbReference type="Proteomes" id="UP000694845">
    <property type="component" value="Unplaced"/>
</dbReference>
<evidence type="ECO:0000256" key="5">
    <source>
        <dbReference type="SAM" id="SignalP"/>
    </source>
</evidence>
<reference evidence="7 8" key="1">
    <citation type="submission" date="2025-04" db="UniProtKB">
        <authorList>
            <consortium name="RefSeq"/>
        </authorList>
    </citation>
    <scope>IDENTIFICATION</scope>
</reference>
<dbReference type="InterPro" id="IPR045136">
    <property type="entry name" value="Iah1-like"/>
</dbReference>
<dbReference type="OrthoDB" id="671439at2759"/>
<sequence>MTVTLLFLSRFIVHYYLISFLSGRQFSFSQGGWGAAVADALQRKCDVLNRGFSGYNTSWARFILRQCFPGEMLTGVALVTLFFGANDASLKEVNRIQHVTLDDYRTNMKAILQYFIDGGLQANQVILITPPPLGEEKWAVACMEKYGSPINRSNANTGLYAKACCSVAQEFGTGLLDLWTSMQEDKHWLRFFNDGLHLSQDGSTFVAERLVKIVKERTSTCPRCFRTGRTLTLPAQKRASCSETFMGERLGMIPSKVVACSTK</sequence>
<dbReference type="FunFam" id="3.40.50.1110:FF:000002">
    <property type="entry name" value="isoamyl acetate-hydrolyzing esterase 1 homolog"/>
    <property type="match status" value="1"/>
</dbReference>
<evidence type="ECO:0000313" key="8">
    <source>
        <dbReference type="RefSeq" id="XP_022090694.1"/>
    </source>
</evidence>
<protein>
    <recommendedName>
        <fullName evidence="4">Isoamyl acetate-hydrolyzing esterase 1 homolog</fullName>
    </recommendedName>
</protein>
<accession>A0A8B7YBS9</accession>
<name>A0A8B7YBS9_ACAPL</name>
<dbReference type="PANTHER" id="PTHR14209:SF19">
    <property type="entry name" value="ISOAMYL ACETATE-HYDROLYZING ESTERASE 1 HOMOLOG"/>
    <property type="match status" value="1"/>
</dbReference>
<organism evidence="6 7">
    <name type="scientific">Acanthaster planci</name>
    <name type="common">Crown-of-thorns starfish</name>
    <dbReference type="NCBI Taxonomy" id="133434"/>
    <lineage>
        <taxon>Eukaryota</taxon>
        <taxon>Metazoa</taxon>
        <taxon>Echinodermata</taxon>
        <taxon>Eleutherozoa</taxon>
        <taxon>Asterozoa</taxon>
        <taxon>Asteroidea</taxon>
        <taxon>Valvatacea</taxon>
        <taxon>Valvatida</taxon>
        <taxon>Acanthasteridae</taxon>
        <taxon>Acanthaster</taxon>
    </lineage>
</organism>
<dbReference type="GO" id="GO:0016788">
    <property type="term" value="F:hydrolase activity, acting on ester bonds"/>
    <property type="evidence" value="ECO:0007669"/>
    <property type="project" value="InterPro"/>
</dbReference>
<dbReference type="CDD" id="cd01838">
    <property type="entry name" value="Isoamyl_acetate_hydrolase_like"/>
    <property type="match status" value="1"/>
</dbReference>
<gene>
    <name evidence="7 8" type="primary">LOC110979310</name>
</gene>
<dbReference type="GeneID" id="110979310"/>
<evidence type="ECO:0000256" key="4">
    <source>
        <dbReference type="ARBA" id="ARBA00026152"/>
    </source>
</evidence>
<dbReference type="PANTHER" id="PTHR14209">
    <property type="entry name" value="ISOAMYL ACETATE-HYDROLYZING ESTERASE 1"/>
    <property type="match status" value="1"/>
</dbReference>
<evidence type="ECO:0000313" key="7">
    <source>
        <dbReference type="RefSeq" id="XP_022090693.1"/>
    </source>
</evidence>
<dbReference type="InterPro" id="IPR036514">
    <property type="entry name" value="SGNH_hydro_sf"/>
</dbReference>
<comment type="similarity">
    <text evidence="3">Belongs to the 'GDSL' lipolytic enzyme family. IAH1 subfamily.</text>
</comment>
<dbReference type="Gene3D" id="3.40.50.1110">
    <property type="entry name" value="SGNH hydrolase"/>
    <property type="match status" value="1"/>
</dbReference>
<dbReference type="AlphaFoldDB" id="A0A8B7YBS9"/>
<dbReference type="RefSeq" id="XP_022090694.1">
    <property type="nucleotide sequence ID" value="XM_022235002.1"/>
</dbReference>
<proteinExistence type="inferred from homology"/>
<evidence type="ECO:0000256" key="2">
    <source>
        <dbReference type="ARBA" id="ARBA00024673"/>
    </source>
</evidence>
<feature type="chain" id="PRO_5044665544" description="Isoamyl acetate-hydrolyzing esterase 1 homolog" evidence="5">
    <location>
        <begin position="24"/>
        <end position="263"/>
    </location>
</feature>
<keyword evidence="1" id="KW-0378">Hydrolase</keyword>
<dbReference type="KEGG" id="aplc:110979310"/>
<evidence type="ECO:0000313" key="6">
    <source>
        <dbReference type="Proteomes" id="UP000694845"/>
    </source>
</evidence>
<dbReference type="InterPro" id="IPR001087">
    <property type="entry name" value="GDSL"/>
</dbReference>
<keyword evidence="5" id="KW-0732">Signal</keyword>
<comment type="function">
    <text evidence="2">Probable lipase.</text>
</comment>
<evidence type="ECO:0000256" key="1">
    <source>
        <dbReference type="ARBA" id="ARBA00022801"/>
    </source>
</evidence>